<feature type="compositionally biased region" description="Pro residues" evidence="2">
    <location>
        <begin position="964"/>
        <end position="973"/>
    </location>
</feature>
<feature type="compositionally biased region" description="Pro residues" evidence="2">
    <location>
        <begin position="861"/>
        <end position="888"/>
    </location>
</feature>
<feature type="region of interest" description="Disordered" evidence="2">
    <location>
        <begin position="1"/>
        <end position="24"/>
    </location>
</feature>
<protein>
    <recommendedName>
        <fullName evidence="3">Zn(2)-C6 fungal-type domain-containing protein</fullName>
    </recommendedName>
</protein>
<dbReference type="GO" id="GO:0008270">
    <property type="term" value="F:zinc ion binding"/>
    <property type="evidence" value="ECO:0007669"/>
    <property type="project" value="InterPro"/>
</dbReference>
<sequence>MTSPAPASAPSAPGASLRKRGHARRTCLECRAKRTRCDLPDANVPFSNVALPPERMCHRCKMLGVSCIVSEDGLKRKKPADAAAAGDESLDASTSASGSAPPPPRKAPGSAKKARTSTDAKAAERRVPGPGSATSPQGPAAALGDGASNYNGALWSRNFSLFQDLPAQSEHEALDSPRSNGHTRGHSSLTQGGEAGSYAGASGSGQLGHYNDNNSPSDASPAATHDGAPLLQQEKLKSAGLFARRPFALLSELLLHHQGFAEGISSVGSKTCPRDVLDVVDARTAEVIEARALPHLLYFPALPTLKELRRSYSKAATLSAGLLLSTLYLLSLPVSLAGSLSPPLHALVARDAASVLSSAPRDLRAVAALELLAAHLPMALSQAPPARGSLRRPGARFSGEGFLSTAITIAMALGLDDAPRDVLRLRERLSRLHSSETALREALENDLRGAEEDATQWYSLHVLRCHSAWSDPCVRCPPIASPGIQVASILTECGRVPEDSAESAELRFAGRTGLACRLTQLEAVHASWQNVNEETARAEHEVFEARQAGRRPHREYSSVVGDALTAFTKIADRLDADRSRRMLPLRSHPLVDRLIDWIEMEVNLAKALLLNHGFTRVLLGPDGWHHIPPETRRRMTQSEVNAVRIIASIRDTPTILQFAQVWGTQGQDTNEKALVALLGCCAPFKRGNLKRGAGGDALAHTVGLPVLLMCAAAVDTAKSCTESQAATIVGWRSTSPRHDSLVVIMRQVEACMHDAVSHGDGSAPSIEARVREGNLLATSGILVGSMANAMEEWKSILSRRKHLRADSPPPEHSAVSAMLELGGGSAQAAEPKQQGQADQPPAPYQQPAAHYNYQSPQQYAIPPPHAPQYPPMTAPPPHQAGPYPPPQFEPHMQHAAPQQQPQQLQQTQPQQQQQQQLFAQPSATSSSVEMMLGDLLGGHAPDWATLLTEPEPSASHSAWHPAWAPQPPQPPPSSSAAGPHA</sequence>
<proteinExistence type="predicted"/>
<feature type="region of interest" description="Disordered" evidence="2">
    <location>
        <begin position="75"/>
        <end position="145"/>
    </location>
</feature>
<accession>A0A316ZBK5</accession>
<feature type="compositionally biased region" description="Polar residues" evidence="2">
    <location>
        <begin position="177"/>
        <end position="191"/>
    </location>
</feature>
<dbReference type="AlphaFoldDB" id="A0A316ZBK5"/>
<dbReference type="PANTHER" id="PTHR31668:SF30">
    <property type="entry name" value="ZN(II)2CYS6 TRANSCRIPTION FACTOR (EUROFUNG)"/>
    <property type="match status" value="1"/>
</dbReference>
<feature type="compositionally biased region" description="Low complexity" evidence="2">
    <location>
        <begin position="833"/>
        <end position="849"/>
    </location>
</feature>
<feature type="region of interest" description="Disordered" evidence="2">
    <location>
        <begin position="825"/>
        <end position="981"/>
    </location>
</feature>
<evidence type="ECO:0000259" key="3">
    <source>
        <dbReference type="PROSITE" id="PS50048"/>
    </source>
</evidence>
<dbReference type="OrthoDB" id="2595934at2759"/>
<dbReference type="InterPro" id="IPR001138">
    <property type="entry name" value="Zn2Cys6_DnaBD"/>
</dbReference>
<feature type="region of interest" description="Disordered" evidence="2">
    <location>
        <begin position="170"/>
        <end position="225"/>
    </location>
</feature>
<feature type="domain" description="Zn(2)-C6 fungal-type" evidence="3">
    <location>
        <begin position="26"/>
        <end position="69"/>
    </location>
</feature>
<keyword evidence="1" id="KW-0539">Nucleus</keyword>
<keyword evidence="5" id="KW-1185">Reference proteome</keyword>
<dbReference type="InterPro" id="IPR050797">
    <property type="entry name" value="Carb_Metab_Trans_Reg"/>
</dbReference>
<evidence type="ECO:0000256" key="2">
    <source>
        <dbReference type="SAM" id="MobiDB-lite"/>
    </source>
</evidence>
<dbReference type="InterPro" id="IPR036864">
    <property type="entry name" value="Zn2-C6_fun-type_DNA-bd_sf"/>
</dbReference>
<dbReference type="PANTHER" id="PTHR31668">
    <property type="entry name" value="GLUCOSE TRANSPORT TRANSCRIPTION REGULATOR RGT1-RELATED-RELATED"/>
    <property type="match status" value="1"/>
</dbReference>
<reference evidence="4 5" key="1">
    <citation type="journal article" date="2018" name="Mol. Biol. Evol.">
        <title>Broad Genomic Sampling Reveals a Smut Pathogenic Ancestry of the Fungal Clade Ustilaginomycotina.</title>
        <authorList>
            <person name="Kijpornyongpan T."/>
            <person name="Mondo S.J."/>
            <person name="Barry K."/>
            <person name="Sandor L."/>
            <person name="Lee J."/>
            <person name="Lipzen A."/>
            <person name="Pangilinan J."/>
            <person name="LaButti K."/>
            <person name="Hainaut M."/>
            <person name="Henrissat B."/>
            <person name="Grigoriev I.V."/>
            <person name="Spatafora J.W."/>
            <person name="Aime M.C."/>
        </authorList>
    </citation>
    <scope>NUCLEOTIDE SEQUENCE [LARGE SCALE GENOMIC DNA]</scope>
    <source>
        <strain evidence="4 5">MCA 4186</strain>
    </source>
</reference>
<dbReference type="Gene3D" id="4.10.240.10">
    <property type="entry name" value="Zn(2)-C6 fungal-type DNA-binding domain"/>
    <property type="match status" value="1"/>
</dbReference>
<dbReference type="PROSITE" id="PS50048">
    <property type="entry name" value="ZN2_CY6_FUNGAL_2"/>
    <property type="match status" value="1"/>
</dbReference>
<dbReference type="CDD" id="cd00067">
    <property type="entry name" value="GAL4"/>
    <property type="match status" value="1"/>
</dbReference>
<feature type="compositionally biased region" description="Low complexity" evidence="2">
    <location>
        <begin position="1"/>
        <end position="16"/>
    </location>
</feature>
<gene>
    <name evidence="4" type="ORF">FA09DRAFT_345791</name>
</gene>
<dbReference type="SUPFAM" id="SSF57701">
    <property type="entry name" value="Zn2/Cys6 DNA-binding domain"/>
    <property type="match status" value="1"/>
</dbReference>
<evidence type="ECO:0000313" key="4">
    <source>
        <dbReference type="EMBL" id="PWN98931.1"/>
    </source>
</evidence>
<name>A0A316ZBK5_9BASI</name>
<dbReference type="Proteomes" id="UP000245946">
    <property type="component" value="Unassembled WGS sequence"/>
</dbReference>
<dbReference type="GO" id="GO:0000981">
    <property type="term" value="F:DNA-binding transcription factor activity, RNA polymerase II-specific"/>
    <property type="evidence" value="ECO:0007669"/>
    <property type="project" value="InterPro"/>
</dbReference>
<evidence type="ECO:0000256" key="1">
    <source>
        <dbReference type="ARBA" id="ARBA00023242"/>
    </source>
</evidence>
<dbReference type="STRING" id="58919.A0A316ZBK5"/>
<dbReference type="GeneID" id="37272261"/>
<dbReference type="EMBL" id="KZ819290">
    <property type="protein sequence ID" value="PWN98931.1"/>
    <property type="molecule type" value="Genomic_DNA"/>
</dbReference>
<feature type="compositionally biased region" description="Low complexity" evidence="2">
    <location>
        <begin position="952"/>
        <end position="963"/>
    </location>
</feature>
<evidence type="ECO:0000313" key="5">
    <source>
        <dbReference type="Proteomes" id="UP000245946"/>
    </source>
</evidence>
<feature type="compositionally biased region" description="Low complexity" evidence="2">
    <location>
        <begin position="893"/>
        <end position="923"/>
    </location>
</feature>
<feature type="compositionally biased region" description="Basic and acidic residues" evidence="2">
    <location>
        <begin position="116"/>
        <end position="127"/>
    </location>
</feature>
<organism evidence="4 5">
    <name type="scientific">Tilletiopsis washingtonensis</name>
    <dbReference type="NCBI Taxonomy" id="58919"/>
    <lineage>
        <taxon>Eukaryota</taxon>
        <taxon>Fungi</taxon>
        <taxon>Dikarya</taxon>
        <taxon>Basidiomycota</taxon>
        <taxon>Ustilaginomycotina</taxon>
        <taxon>Exobasidiomycetes</taxon>
        <taxon>Entylomatales</taxon>
        <taxon>Entylomatales incertae sedis</taxon>
        <taxon>Tilletiopsis</taxon>
    </lineage>
</organism>
<dbReference type="RefSeq" id="XP_025599210.1">
    <property type="nucleotide sequence ID" value="XM_025744717.1"/>
</dbReference>